<dbReference type="Proteomes" id="UP000003764">
    <property type="component" value="Unassembled WGS sequence"/>
</dbReference>
<proteinExistence type="predicted"/>
<gene>
    <name evidence="1" type="ORF">HMPREF0061_0371</name>
</gene>
<sequence>MILLTPSSLKDKRIVSGLMPPSPGSSSVSWLSVTESGKEIAPLETNDEAFVKNLTDNQLPKPVAGFFLAIQGDIKNGVLDVQSDDFEKVLGKPLTPLVDAFKELLQ</sequence>
<protein>
    <submittedName>
        <fullName evidence="1">Uncharacterized protein</fullName>
    </submittedName>
</protein>
<dbReference type="EMBL" id="ADNT01000033">
    <property type="protein sequence ID" value="EFG50273.1"/>
    <property type="molecule type" value="Genomic_DNA"/>
</dbReference>
<name>A0ABP2IEC6_AERVM</name>
<organism evidence="1 2">
    <name type="scientific">Aerococcus viridans (strain ATCC 11563 / DSM 20340 / CCUG 4311 / JCM 20461 / NBRC 12219 / NCTC 8251 / M1)</name>
    <dbReference type="NCBI Taxonomy" id="655812"/>
    <lineage>
        <taxon>Bacteria</taxon>
        <taxon>Bacillati</taxon>
        <taxon>Bacillota</taxon>
        <taxon>Bacilli</taxon>
        <taxon>Lactobacillales</taxon>
        <taxon>Aerococcaceae</taxon>
        <taxon>Aerococcus</taxon>
    </lineage>
</organism>
<dbReference type="GeneID" id="32031039"/>
<evidence type="ECO:0000313" key="1">
    <source>
        <dbReference type="EMBL" id="EFG50273.1"/>
    </source>
</evidence>
<evidence type="ECO:0000313" key="2">
    <source>
        <dbReference type="Proteomes" id="UP000003764"/>
    </source>
</evidence>
<dbReference type="RefSeq" id="WP_003141534.1">
    <property type="nucleotide sequence ID" value="NZ_ADNT01000033.1"/>
</dbReference>
<keyword evidence="2" id="KW-1185">Reference proteome</keyword>
<comment type="caution">
    <text evidence="1">The sequence shown here is derived from an EMBL/GenBank/DDBJ whole genome shotgun (WGS) entry which is preliminary data.</text>
</comment>
<reference evidence="1 2" key="1">
    <citation type="submission" date="2010-04" db="EMBL/GenBank/DDBJ databases">
        <authorList>
            <person name="Muzny D."/>
            <person name="Qin X."/>
            <person name="Deng J."/>
            <person name="Jiang H."/>
            <person name="Liu Y."/>
            <person name="Qu J."/>
            <person name="Song X.-Z."/>
            <person name="Zhang L."/>
            <person name="Thornton R."/>
            <person name="Coyle M."/>
            <person name="Francisco L."/>
            <person name="Jackson L."/>
            <person name="Javaid M."/>
            <person name="Korchina V."/>
            <person name="Kovar C."/>
            <person name="Mata R."/>
            <person name="Mathew T."/>
            <person name="Ngo R."/>
            <person name="Nguyen L."/>
            <person name="Nguyen N."/>
            <person name="Okwuonu G."/>
            <person name="Ongeri F."/>
            <person name="Pham C."/>
            <person name="Simmons D."/>
            <person name="Wilczek-Boney K."/>
            <person name="Hale W."/>
            <person name="Jakkamsetti A."/>
            <person name="Pham P."/>
            <person name="Ruth R."/>
            <person name="San Lucas F."/>
            <person name="Warren J."/>
            <person name="Zhang J."/>
            <person name="Zhao Z."/>
            <person name="Zhou C."/>
            <person name="Zhu D."/>
            <person name="Lee S."/>
            <person name="Bess C."/>
            <person name="Blankenburg K."/>
            <person name="Forbes L."/>
            <person name="Fu Q."/>
            <person name="Gubbala S."/>
            <person name="Hirani K."/>
            <person name="Jayaseelan J.C."/>
            <person name="Lara F."/>
            <person name="Munidasa M."/>
            <person name="Palculict T."/>
            <person name="Patil S."/>
            <person name="Pu L.-L."/>
            <person name="Saada N."/>
            <person name="Tang L."/>
            <person name="Weissenberger G."/>
            <person name="Zhu Y."/>
            <person name="Hemphill L."/>
            <person name="Shang Y."/>
            <person name="Youmans B."/>
            <person name="Ayvaz T."/>
            <person name="Ross M."/>
            <person name="Santibanez J."/>
            <person name="Aqrawi P."/>
            <person name="Gross S."/>
            <person name="Joshi V."/>
            <person name="Fowler G."/>
            <person name="Nazareth L."/>
            <person name="Reid J."/>
            <person name="Worley K."/>
            <person name="Petrosino J."/>
            <person name="Highlander S."/>
            <person name="Gibbs R."/>
            <person name="Gibbs R."/>
        </authorList>
    </citation>
    <scope>NUCLEOTIDE SEQUENCE [LARGE SCALE GENOMIC DNA]</scope>
    <source>
        <strain evidence="1 2">ATCC 11563</strain>
    </source>
</reference>
<accession>A0ABP2IEC6</accession>